<feature type="chain" id="PRO_5023816281" description="EF-hand domain-containing protein" evidence="2">
    <location>
        <begin position="22"/>
        <end position="202"/>
    </location>
</feature>
<dbReference type="GO" id="GO:0005793">
    <property type="term" value="C:endoplasmic reticulum-Golgi intermediate compartment"/>
    <property type="evidence" value="ECO:0007669"/>
    <property type="project" value="TreeGrafter"/>
</dbReference>
<comment type="caution">
    <text evidence="3">The sequence shown here is derived from an EMBL/GenBank/DDBJ whole genome shotgun (WGS) entry which is preliminary data.</text>
</comment>
<dbReference type="PANTHER" id="PTHR19237:SF20">
    <property type="entry name" value="NUCLEOBINDIN 1"/>
    <property type="match status" value="1"/>
</dbReference>
<dbReference type="SUPFAM" id="SSF47473">
    <property type="entry name" value="EF-hand"/>
    <property type="match status" value="1"/>
</dbReference>
<dbReference type="FunCoup" id="A0A5J5EQV0">
    <property type="interactions" value="30"/>
</dbReference>
<sequence length="202" mass="22710">MHFPATLALLLLLGSLAASHGTHTPAVDSSATWAEQHLASEHHINNYDAGAFFTLHDFDFNGALSREELLRTYGLRSRENPPAPGHRSEDEIWATVAGLTGVNADGEIGHDQWMLWARRGGVLPDFGTGPGHHGDDEWEYEIHHFERFHENDKEDGSDMVMHPEDVEHFKHHEQEEQEAMKAAVLEANPVNEANIPQKFRVQ</sequence>
<dbReference type="InterPro" id="IPR011992">
    <property type="entry name" value="EF-hand-dom_pair"/>
</dbReference>
<dbReference type="GO" id="GO:0005509">
    <property type="term" value="F:calcium ion binding"/>
    <property type="evidence" value="ECO:0007669"/>
    <property type="project" value="TreeGrafter"/>
</dbReference>
<keyword evidence="4" id="KW-1185">Reference proteome</keyword>
<gene>
    <name evidence="3" type="ORF">FN846DRAFT_782078</name>
</gene>
<dbReference type="InterPro" id="IPR040250">
    <property type="entry name" value="Nucleobindin"/>
</dbReference>
<keyword evidence="1 2" id="KW-0732">Signal</keyword>
<evidence type="ECO:0000256" key="2">
    <source>
        <dbReference type="SAM" id="SignalP"/>
    </source>
</evidence>
<dbReference type="OrthoDB" id="289247at2759"/>
<reference evidence="3 4" key="1">
    <citation type="submission" date="2019-09" db="EMBL/GenBank/DDBJ databases">
        <title>Draft genome of the ectomycorrhizal ascomycete Sphaerosporella brunnea.</title>
        <authorList>
            <consortium name="DOE Joint Genome Institute"/>
            <person name="Benucci G.M."/>
            <person name="Marozzi G."/>
            <person name="Antonielli L."/>
            <person name="Sanchez S."/>
            <person name="Marco P."/>
            <person name="Wang X."/>
            <person name="Falini L.B."/>
            <person name="Barry K."/>
            <person name="Haridas S."/>
            <person name="Lipzen A."/>
            <person name="Labutti K."/>
            <person name="Grigoriev I.V."/>
            <person name="Murat C."/>
            <person name="Martin F."/>
            <person name="Albertini E."/>
            <person name="Donnini D."/>
            <person name="Bonito G."/>
        </authorList>
    </citation>
    <scope>NUCLEOTIDE SEQUENCE [LARGE SCALE GENOMIC DNA]</scope>
    <source>
        <strain evidence="3 4">Sb_GMNB300</strain>
    </source>
</reference>
<accession>A0A5J5EQV0</accession>
<evidence type="ECO:0000313" key="4">
    <source>
        <dbReference type="Proteomes" id="UP000326924"/>
    </source>
</evidence>
<dbReference type="AlphaFoldDB" id="A0A5J5EQV0"/>
<dbReference type="InParanoid" id="A0A5J5EQV0"/>
<dbReference type="EMBL" id="VXIS01000161">
    <property type="protein sequence ID" value="KAA8899951.1"/>
    <property type="molecule type" value="Genomic_DNA"/>
</dbReference>
<dbReference type="Proteomes" id="UP000326924">
    <property type="component" value="Unassembled WGS sequence"/>
</dbReference>
<evidence type="ECO:0000256" key="1">
    <source>
        <dbReference type="ARBA" id="ARBA00022729"/>
    </source>
</evidence>
<evidence type="ECO:0000313" key="3">
    <source>
        <dbReference type="EMBL" id="KAA8899951.1"/>
    </source>
</evidence>
<evidence type="ECO:0008006" key="5">
    <source>
        <dbReference type="Google" id="ProtNLM"/>
    </source>
</evidence>
<organism evidence="3 4">
    <name type="scientific">Sphaerosporella brunnea</name>
    <dbReference type="NCBI Taxonomy" id="1250544"/>
    <lineage>
        <taxon>Eukaryota</taxon>
        <taxon>Fungi</taxon>
        <taxon>Dikarya</taxon>
        <taxon>Ascomycota</taxon>
        <taxon>Pezizomycotina</taxon>
        <taxon>Pezizomycetes</taxon>
        <taxon>Pezizales</taxon>
        <taxon>Pyronemataceae</taxon>
        <taxon>Sphaerosporella</taxon>
    </lineage>
</organism>
<dbReference type="PANTHER" id="PTHR19237">
    <property type="entry name" value="NUCLEOBINDIN"/>
    <property type="match status" value="1"/>
</dbReference>
<protein>
    <recommendedName>
        <fullName evidence="5">EF-hand domain-containing protein</fullName>
    </recommendedName>
</protein>
<proteinExistence type="predicted"/>
<name>A0A5J5EQV0_9PEZI</name>
<feature type="signal peptide" evidence="2">
    <location>
        <begin position="1"/>
        <end position="21"/>
    </location>
</feature>